<name>A0A8H7RP99_9FUNG</name>
<evidence type="ECO:0000313" key="2">
    <source>
        <dbReference type="Proteomes" id="UP000603453"/>
    </source>
</evidence>
<dbReference type="OrthoDB" id="2211768at2759"/>
<dbReference type="Proteomes" id="UP000603453">
    <property type="component" value="Unassembled WGS sequence"/>
</dbReference>
<evidence type="ECO:0000313" key="1">
    <source>
        <dbReference type="EMBL" id="KAG2213361.1"/>
    </source>
</evidence>
<dbReference type="AlphaFoldDB" id="A0A8H7RP99"/>
<reference evidence="1" key="1">
    <citation type="submission" date="2020-12" db="EMBL/GenBank/DDBJ databases">
        <title>Metabolic potential, ecology and presence of endohyphal bacteria is reflected in genomic diversity of Mucoromycotina.</title>
        <authorList>
            <person name="Muszewska A."/>
            <person name="Okrasinska A."/>
            <person name="Steczkiewicz K."/>
            <person name="Drgas O."/>
            <person name="Orlowska M."/>
            <person name="Perlinska-Lenart U."/>
            <person name="Aleksandrzak-Piekarczyk T."/>
            <person name="Szatraj K."/>
            <person name="Zielenkiewicz U."/>
            <person name="Pilsyk S."/>
            <person name="Malc E."/>
            <person name="Mieczkowski P."/>
            <person name="Kruszewska J.S."/>
            <person name="Biernat P."/>
            <person name="Pawlowska J."/>
        </authorList>
    </citation>
    <scope>NUCLEOTIDE SEQUENCE</scope>
    <source>
        <strain evidence="1">WA0000017839</strain>
    </source>
</reference>
<dbReference type="EMBL" id="JAEPRD010000003">
    <property type="protein sequence ID" value="KAG2213361.1"/>
    <property type="molecule type" value="Genomic_DNA"/>
</dbReference>
<protein>
    <submittedName>
        <fullName evidence="1">Uncharacterized protein</fullName>
    </submittedName>
</protein>
<gene>
    <name evidence="1" type="ORF">INT47_009034</name>
</gene>
<comment type="caution">
    <text evidence="1">The sequence shown here is derived from an EMBL/GenBank/DDBJ whole genome shotgun (WGS) entry which is preliminary data.</text>
</comment>
<accession>A0A8H7RP99</accession>
<keyword evidence="2" id="KW-1185">Reference proteome</keyword>
<organism evidence="1 2">
    <name type="scientific">Mucor saturninus</name>
    <dbReference type="NCBI Taxonomy" id="64648"/>
    <lineage>
        <taxon>Eukaryota</taxon>
        <taxon>Fungi</taxon>
        <taxon>Fungi incertae sedis</taxon>
        <taxon>Mucoromycota</taxon>
        <taxon>Mucoromycotina</taxon>
        <taxon>Mucoromycetes</taxon>
        <taxon>Mucorales</taxon>
        <taxon>Mucorineae</taxon>
        <taxon>Mucoraceae</taxon>
        <taxon>Mucor</taxon>
    </lineage>
</organism>
<sequence>MSNLHQHLEKLADKTEKIIIEINKRRIQEAANIEKANDPKSRKAKKVSKPTLSASIYHEANIISKNSPRSKYVHWLCKNMIVDFAQLRYFDEVMQNELQRFKLDPIAIPYYKNSFNNLKFDSNHHLAQALDTIDRHKPSGMNERRLHKIYRFIVDMHLYSSKKFKKEKVKTYSEADFIIKFWGYIFESFFVETEFDTYWGDTLNEACKKEGLSLKLYFRLAIFSLSSSYDTATGEFAKKATATKQFGDKLKSIIATKGVINSMVKDCSLSSFEQITKLKFPIIQVMGFEAVVSVVRLVSPKLYTVHKVHEMNFPVNCKDLCLNKIGRIYEGLLMIENLASDIKRAIEDTEIYEIPSKMDSIKKGVKIKKVKSCNWTTKLRWFDEEEFEEEEDDEDEDEDED</sequence>
<proteinExistence type="predicted"/>